<reference evidence="1 2" key="1">
    <citation type="submission" date="2017-12" db="EMBL/GenBank/DDBJ databases">
        <title>Hemimetabolous genomes reveal molecular basis of termite eusociality.</title>
        <authorList>
            <person name="Harrison M.C."/>
            <person name="Jongepier E."/>
            <person name="Robertson H.M."/>
            <person name="Arning N."/>
            <person name="Bitard-Feildel T."/>
            <person name="Chao H."/>
            <person name="Childers C.P."/>
            <person name="Dinh H."/>
            <person name="Doddapaneni H."/>
            <person name="Dugan S."/>
            <person name="Gowin J."/>
            <person name="Greiner C."/>
            <person name="Han Y."/>
            <person name="Hu H."/>
            <person name="Hughes D.S.T."/>
            <person name="Huylmans A.-K."/>
            <person name="Kemena C."/>
            <person name="Kremer L.P.M."/>
            <person name="Lee S.L."/>
            <person name="Lopez-Ezquerra A."/>
            <person name="Mallet L."/>
            <person name="Monroy-Kuhn J.M."/>
            <person name="Moser A."/>
            <person name="Murali S.C."/>
            <person name="Muzny D.M."/>
            <person name="Otani S."/>
            <person name="Piulachs M.-D."/>
            <person name="Poelchau M."/>
            <person name="Qu J."/>
            <person name="Schaub F."/>
            <person name="Wada-Katsumata A."/>
            <person name="Worley K.C."/>
            <person name="Xie Q."/>
            <person name="Ylla G."/>
            <person name="Poulsen M."/>
            <person name="Gibbs R.A."/>
            <person name="Schal C."/>
            <person name="Richards S."/>
            <person name="Belles X."/>
            <person name="Korb J."/>
            <person name="Bornberg-Bauer E."/>
        </authorList>
    </citation>
    <scope>NUCLEOTIDE SEQUENCE [LARGE SCALE GENOMIC DNA]</scope>
    <source>
        <tissue evidence="1">Whole body</tissue>
    </source>
</reference>
<dbReference type="Pfam" id="PF16093">
    <property type="entry name" value="PAC4"/>
    <property type="match status" value="1"/>
</dbReference>
<dbReference type="InterPro" id="IPR032157">
    <property type="entry name" value="PAC4"/>
</dbReference>
<accession>A0A2J7Q7Z0</accession>
<dbReference type="PANTHER" id="PTHR33559:SF1">
    <property type="entry name" value="PROTEASOME ASSEMBLY CHAPERONE 4"/>
    <property type="match status" value="1"/>
</dbReference>
<evidence type="ECO:0000313" key="2">
    <source>
        <dbReference type="Proteomes" id="UP000235965"/>
    </source>
</evidence>
<keyword evidence="1" id="KW-0647">Proteasome</keyword>
<evidence type="ECO:0000313" key="1">
    <source>
        <dbReference type="EMBL" id="PNF24698.1"/>
    </source>
</evidence>
<dbReference type="InParanoid" id="A0A2J7Q7Z0"/>
<keyword evidence="2" id="KW-1185">Reference proteome</keyword>
<name>A0A2J7Q7Z0_9NEOP</name>
<organism evidence="1 2">
    <name type="scientific">Cryptotermes secundus</name>
    <dbReference type="NCBI Taxonomy" id="105785"/>
    <lineage>
        <taxon>Eukaryota</taxon>
        <taxon>Metazoa</taxon>
        <taxon>Ecdysozoa</taxon>
        <taxon>Arthropoda</taxon>
        <taxon>Hexapoda</taxon>
        <taxon>Insecta</taxon>
        <taxon>Pterygota</taxon>
        <taxon>Neoptera</taxon>
        <taxon>Polyneoptera</taxon>
        <taxon>Dictyoptera</taxon>
        <taxon>Blattodea</taxon>
        <taxon>Blattoidea</taxon>
        <taxon>Termitoidae</taxon>
        <taxon>Kalotermitidae</taxon>
        <taxon>Cryptotermitinae</taxon>
        <taxon>Cryptotermes</taxon>
    </lineage>
</organism>
<dbReference type="EMBL" id="NEVH01017000">
    <property type="protein sequence ID" value="PNF24698.1"/>
    <property type="molecule type" value="Genomic_DNA"/>
</dbReference>
<dbReference type="PANTHER" id="PTHR33559">
    <property type="entry name" value="PROTEASOME ASSEMBLY CHAPERONE 4"/>
    <property type="match status" value="1"/>
</dbReference>
<dbReference type="Proteomes" id="UP000235965">
    <property type="component" value="Unassembled WGS sequence"/>
</dbReference>
<dbReference type="OrthoDB" id="368507at2759"/>
<dbReference type="FunCoup" id="A0A2J7Q7Z0">
    <property type="interactions" value="1"/>
</dbReference>
<protein>
    <submittedName>
        <fullName evidence="1">Proteasome assembly chaperone 4</fullName>
    </submittedName>
</protein>
<dbReference type="STRING" id="105785.A0A2J7Q7Z0"/>
<dbReference type="AlphaFoldDB" id="A0A2J7Q7Z0"/>
<comment type="caution">
    <text evidence="1">The sequence shown here is derived from an EMBL/GenBank/DDBJ whole genome shotgun (WGS) entry which is preliminary data.</text>
</comment>
<sequence>MEEERVPISTSNGTASIEYTKSNFEVHNFATEIAETPVHFQVLKMDNSVFLWIGSGTDPTFSDLGMALNSSCDRLPLFTRLMGSNTDMTSLNIACRLSKKLERAVYVSYNLPSDRLILPAVEKRLQEEVTAHPEKFGSI</sequence>
<gene>
    <name evidence="1" type="primary">PSMG4</name>
    <name evidence="1" type="ORF">B7P43_G17561</name>
</gene>
<dbReference type="GO" id="GO:0043248">
    <property type="term" value="P:proteasome assembly"/>
    <property type="evidence" value="ECO:0007669"/>
    <property type="project" value="InterPro"/>
</dbReference>
<proteinExistence type="predicted"/>
<dbReference type="GO" id="GO:0000502">
    <property type="term" value="C:proteasome complex"/>
    <property type="evidence" value="ECO:0007669"/>
    <property type="project" value="UniProtKB-KW"/>
</dbReference>